<organism evidence="1 2">
    <name type="scientific">Sorangium cellulosum</name>
    <name type="common">Polyangium cellulosum</name>
    <dbReference type="NCBI Taxonomy" id="56"/>
    <lineage>
        <taxon>Bacteria</taxon>
        <taxon>Pseudomonadati</taxon>
        <taxon>Myxococcota</taxon>
        <taxon>Polyangia</taxon>
        <taxon>Polyangiales</taxon>
        <taxon>Polyangiaceae</taxon>
        <taxon>Sorangium</taxon>
    </lineage>
</organism>
<dbReference type="Proteomes" id="UP000075635">
    <property type="component" value="Unassembled WGS sequence"/>
</dbReference>
<evidence type="ECO:0000313" key="1">
    <source>
        <dbReference type="EMBL" id="KYF81408.1"/>
    </source>
</evidence>
<evidence type="ECO:0008006" key="3">
    <source>
        <dbReference type="Google" id="ProtNLM"/>
    </source>
</evidence>
<protein>
    <recommendedName>
        <fullName evidence="3">Alpha/beta hydrolase</fullName>
    </recommendedName>
</protein>
<name>A0A150RNU0_SORCE</name>
<proteinExistence type="predicted"/>
<dbReference type="PROSITE" id="PS51318">
    <property type="entry name" value="TAT"/>
    <property type="match status" value="1"/>
</dbReference>
<evidence type="ECO:0000313" key="2">
    <source>
        <dbReference type="Proteomes" id="UP000075635"/>
    </source>
</evidence>
<reference evidence="1 2" key="1">
    <citation type="submission" date="2014-02" db="EMBL/GenBank/DDBJ databases">
        <title>The small core and large imbalanced accessory genome model reveals a collaborative survival strategy of Sorangium cellulosum strains in nature.</title>
        <authorList>
            <person name="Han K."/>
            <person name="Peng R."/>
            <person name="Blom J."/>
            <person name="Li Y.-Z."/>
        </authorList>
    </citation>
    <scope>NUCLEOTIDE SEQUENCE [LARGE SCALE GENOMIC DNA]</scope>
    <source>
        <strain evidence="1 2">So0011-07</strain>
    </source>
</reference>
<comment type="caution">
    <text evidence="1">The sequence shown here is derived from an EMBL/GenBank/DDBJ whole genome shotgun (WGS) entry which is preliminary data.</text>
</comment>
<accession>A0A150RNU0</accession>
<dbReference type="AlphaFoldDB" id="A0A150RNU0"/>
<dbReference type="EMBL" id="JEMB01002400">
    <property type="protein sequence ID" value="KYF81408.1"/>
    <property type="molecule type" value="Genomic_DNA"/>
</dbReference>
<sequence>MTSDEVARPSRCAAPALGRRAFLRALGVAGGVAAAPGLWDPAPALARADSKVKEVETSDIGVTLKLELTQAPFPCEAAPSPYRDATVMVFVPAHYRAPEGDELDLVMHFHGHVTTAERAIRVHKLREQLHESKQNAVLVVPQGAVNAAESPPGKLGQQGGLRRLCGELASALDTPSARRALGDCAVPRQAKLGRLCLSAHSGGYRVAAACLRLGGCEVNEVYLFDALYGEVDAFRDWVLERKGQSGRDRHKLISHFVAGDVRRLNLELERALEAQGVACLHERRPGQLTRKQLLSGRAIFIETPLAHSAVTFEQNAFRDCLFASGLRRQLRSSWFEKKDEPRQIDVRSPS</sequence>
<gene>
    <name evidence="1" type="ORF">BE17_15975</name>
</gene>
<dbReference type="InterPro" id="IPR006311">
    <property type="entry name" value="TAT_signal"/>
</dbReference>